<dbReference type="EMBL" id="MHQN01000032">
    <property type="protein sequence ID" value="OHA02683.1"/>
    <property type="molecule type" value="Genomic_DNA"/>
</dbReference>
<evidence type="ECO:0000313" key="2">
    <source>
        <dbReference type="EMBL" id="OHA02683.1"/>
    </source>
</evidence>
<evidence type="ECO:0000256" key="1">
    <source>
        <dbReference type="SAM" id="MobiDB-lite"/>
    </source>
</evidence>
<protein>
    <submittedName>
        <fullName evidence="2">Uncharacterized protein</fullName>
    </submittedName>
</protein>
<sequence length="91" mass="10441">MNRNTFFSLALVVLLGVIGYTWYGYLETPVPGADTERASFSKILTEVRLLKTLDLDTSLFQDRFFRDLEEPQEIPQPDVTPGRENPFAPFK</sequence>
<gene>
    <name evidence="2" type="ORF">A3C92_02575</name>
</gene>
<accession>A0A1G2KTK7</accession>
<name>A0A1G2KTK7_9BACT</name>
<proteinExistence type="predicted"/>
<comment type="caution">
    <text evidence="2">The sequence shown here is derived from an EMBL/GenBank/DDBJ whole genome shotgun (WGS) entry which is preliminary data.</text>
</comment>
<organism evidence="2 3">
    <name type="scientific">Candidatus Sungbacteria bacterium RIFCSPHIGHO2_02_FULL_53_17</name>
    <dbReference type="NCBI Taxonomy" id="1802275"/>
    <lineage>
        <taxon>Bacteria</taxon>
        <taxon>Candidatus Sungiibacteriota</taxon>
    </lineage>
</organism>
<reference evidence="2 3" key="1">
    <citation type="journal article" date="2016" name="Nat. Commun.">
        <title>Thousands of microbial genomes shed light on interconnected biogeochemical processes in an aquifer system.</title>
        <authorList>
            <person name="Anantharaman K."/>
            <person name="Brown C.T."/>
            <person name="Hug L.A."/>
            <person name="Sharon I."/>
            <person name="Castelle C.J."/>
            <person name="Probst A.J."/>
            <person name="Thomas B.C."/>
            <person name="Singh A."/>
            <person name="Wilkins M.J."/>
            <person name="Karaoz U."/>
            <person name="Brodie E.L."/>
            <person name="Williams K.H."/>
            <person name="Hubbard S.S."/>
            <person name="Banfield J.F."/>
        </authorList>
    </citation>
    <scope>NUCLEOTIDE SEQUENCE [LARGE SCALE GENOMIC DNA]</scope>
</reference>
<dbReference type="AlphaFoldDB" id="A0A1G2KTK7"/>
<feature type="region of interest" description="Disordered" evidence="1">
    <location>
        <begin position="68"/>
        <end position="91"/>
    </location>
</feature>
<dbReference type="Proteomes" id="UP000177177">
    <property type="component" value="Unassembled WGS sequence"/>
</dbReference>
<evidence type="ECO:0000313" key="3">
    <source>
        <dbReference type="Proteomes" id="UP000177177"/>
    </source>
</evidence>